<reference evidence="1 2" key="1">
    <citation type="submission" date="2021-04" db="EMBL/GenBank/DDBJ databases">
        <authorList>
            <person name="Bliznina A."/>
        </authorList>
    </citation>
    <scope>NUCLEOTIDE SEQUENCE [LARGE SCALE GENOMIC DNA]</scope>
</reference>
<gene>
    <name evidence="1" type="ORF">OKIOD_LOCUS5821</name>
</gene>
<sequence>MNPKNKRIVNRIDSSVQMSCTANNCRLSCVNPLHSFDTDSAKWETQSIICKKKKVLPKVVEASCSLGAKLAGGDLLSQLDESSQVKLDGPTCKTNFFDMYNVNAEEIIVNCKGNICQAKCKNTGSPVNYTWPDGTVVQKLVYKCDRGRSWKPNGGTISC</sequence>
<evidence type="ECO:0000313" key="1">
    <source>
        <dbReference type="EMBL" id="CAG5095618.1"/>
    </source>
</evidence>
<proteinExistence type="predicted"/>
<name>A0ABN7S995_OIKDI</name>
<dbReference type="EMBL" id="OU015569">
    <property type="protein sequence ID" value="CAG5095618.1"/>
    <property type="molecule type" value="Genomic_DNA"/>
</dbReference>
<dbReference type="Proteomes" id="UP001158576">
    <property type="component" value="Chromosome XSR"/>
</dbReference>
<protein>
    <submittedName>
        <fullName evidence="1">Oidioi.mRNA.OKI2018_I69.XSR.g14263.t1.cds</fullName>
    </submittedName>
</protein>
<organism evidence="1 2">
    <name type="scientific">Oikopleura dioica</name>
    <name type="common">Tunicate</name>
    <dbReference type="NCBI Taxonomy" id="34765"/>
    <lineage>
        <taxon>Eukaryota</taxon>
        <taxon>Metazoa</taxon>
        <taxon>Chordata</taxon>
        <taxon>Tunicata</taxon>
        <taxon>Appendicularia</taxon>
        <taxon>Copelata</taxon>
        <taxon>Oikopleuridae</taxon>
        <taxon>Oikopleura</taxon>
    </lineage>
</organism>
<accession>A0ABN7S995</accession>
<keyword evidence="2" id="KW-1185">Reference proteome</keyword>
<evidence type="ECO:0000313" key="2">
    <source>
        <dbReference type="Proteomes" id="UP001158576"/>
    </source>
</evidence>